<protein>
    <submittedName>
        <fullName evidence="3">Uncharacterized protein</fullName>
    </submittedName>
</protein>
<comment type="caution">
    <text evidence="3">The sequence shown here is derived from an EMBL/GenBank/DDBJ whole genome shotgun (WGS) entry which is preliminary data.</text>
</comment>
<reference evidence="4 6" key="2">
    <citation type="submission" date="2016-10" db="EMBL/GenBank/DDBJ databases">
        <authorList>
            <person name="Varghese N."/>
            <person name="Submissions S."/>
        </authorList>
    </citation>
    <scope>NUCLEOTIDE SEQUENCE [LARGE SCALE GENOMIC DNA]</scope>
    <source>
        <strain evidence="4 6">DSM 2094</strain>
    </source>
</reference>
<reference evidence="3 7" key="3">
    <citation type="journal article" date="2020" name="Biotechnol. Biofuels">
        <title>New insights from the biogas microbiome by comprehensive genome-resolved metagenomics of nearly 1600 species originating from multiple anaerobic digesters.</title>
        <authorList>
            <person name="Campanaro S."/>
            <person name="Treu L."/>
            <person name="Rodriguez-R L.M."/>
            <person name="Kovalovszki A."/>
            <person name="Ziels R.M."/>
            <person name="Maus I."/>
            <person name="Zhu X."/>
            <person name="Kougias P.G."/>
            <person name="Basile A."/>
            <person name="Luo G."/>
            <person name="Schluter A."/>
            <person name="Konstantinidis K.T."/>
            <person name="Angelidaki I."/>
        </authorList>
    </citation>
    <scope>NUCLEOTIDE SEQUENCE [LARGE SCALE GENOMIC DNA]</scope>
    <source>
        <strain evidence="3">AS07pgkLD_105</strain>
    </source>
</reference>
<organism evidence="3 7">
    <name type="scientific">Trichococcus flocculiformis</name>
    <dbReference type="NCBI Taxonomy" id="82803"/>
    <lineage>
        <taxon>Bacteria</taxon>
        <taxon>Bacillati</taxon>
        <taxon>Bacillota</taxon>
        <taxon>Bacilli</taxon>
        <taxon>Lactobacillales</taxon>
        <taxon>Carnobacteriaceae</taxon>
        <taxon>Trichococcus</taxon>
    </lineage>
</organism>
<sequence>MDKRGKNRKSDRVTMLAVAGYVLFLVIGFPAAEKAGGFYPALLILAGIAVLFAIVYYHSRVNAYSCPQCRRKFKISFLKDLLSLNGGKQGKRLTCPHCGFKGWVQETAPDEE</sequence>
<dbReference type="Proteomes" id="UP000195947">
    <property type="component" value="Unassembled WGS sequence"/>
</dbReference>
<feature type="transmembrane region" description="Helical" evidence="1">
    <location>
        <begin position="38"/>
        <end position="57"/>
    </location>
</feature>
<evidence type="ECO:0000256" key="1">
    <source>
        <dbReference type="SAM" id="Phobius"/>
    </source>
</evidence>
<dbReference type="RefSeq" id="WP_086990416.1">
    <property type="nucleotide sequence ID" value="NZ_FJMZ01000042.1"/>
</dbReference>
<dbReference type="Proteomes" id="UP000199686">
    <property type="component" value="Unassembled WGS sequence"/>
</dbReference>
<dbReference type="EMBL" id="FOQC01000039">
    <property type="protein sequence ID" value="SFI03433.1"/>
    <property type="molecule type" value="Genomic_DNA"/>
</dbReference>
<evidence type="ECO:0000313" key="5">
    <source>
        <dbReference type="Proteomes" id="UP000195947"/>
    </source>
</evidence>
<accession>A0A143Z0W0</accession>
<feature type="transmembrane region" description="Helical" evidence="1">
    <location>
        <begin position="12"/>
        <end position="32"/>
    </location>
</feature>
<keyword evidence="1" id="KW-0472">Membrane</keyword>
<keyword evidence="1" id="KW-1133">Transmembrane helix</keyword>
<dbReference type="EMBL" id="FJMZ01000042">
    <property type="protein sequence ID" value="CZR01594.1"/>
    <property type="molecule type" value="Genomic_DNA"/>
</dbReference>
<dbReference type="AlphaFoldDB" id="A0A143Z0W0"/>
<name>A0A143Z0W0_9LACT</name>
<proteinExistence type="predicted"/>
<dbReference type="EMBL" id="JAAZCD010000011">
    <property type="protein sequence ID" value="NLD30731.1"/>
    <property type="molecule type" value="Genomic_DNA"/>
</dbReference>
<gene>
    <name evidence="3" type="ORF">GX662_00490</name>
    <name evidence="4" type="ORF">SAMN04488507_10397</name>
    <name evidence="2" type="ORF">TFLO_2660</name>
</gene>
<evidence type="ECO:0000313" key="4">
    <source>
        <dbReference type="EMBL" id="SFI03433.1"/>
    </source>
</evidence>
<evidence type="ECO:0000313" key="6">
    <source>
        <dbReference type="Proteomes" id="UP000199686"/>
    </source>
</evidence>
<evidence type="ECO:0000313" key="2">
    <source>
        <dbReference type="EMBL" id="CZR01594.1"/>
    </source>
</evidence>
<dbReference type="OrthoDB" id="1894615at2"/>
<keyword evidence="5" id="KW-1185">Reference proteome</keyword>
<evidence type="ECO:0000313" key="3">
    <source>
        <dbReference type="EMBL" id="NLD30731.1"/>
    </source>
</evidence>
<evidence type="ECO:0000313" key="7">
    <source>
        <dbReference type="Proteomes" id="UP000589373"/>
    </source>
</evidence>
<reference evidence="2 5" key="1">
    <citation type="submission" date="2016-02" db="EMBL/GenBank/DDBJ databases">
        <authorList>
            <person name="Strepis N."/>
        </authorList>
    </citation>
    <scope>NUCLEOTIDE SEQUENCE [LARGE SCALE GENOMIC DNA]</scope>
    <source>
        <strain evidence="2">Trichococcus flocculiformis</strain>
    </source>
</reference>
<keyword evidence="1" id="KW-0812">Transmembrane</keyword>
<dbReference type="Gene3D" id="2.20.28.30">
    <property type="entry name" value="RNA polymerase ii, chain L"/>
    <property type="match status" value="1"/>
</dbReference>
<dbReference type="Proteomes" id="UP000589373">
    <property type="component" value="Unassembled WGS sequence"/>
</dbReference>
<dbReference type="STRING" id="82803.SAMN04488048_1018"/>